<dbReference type="Proteomes" id="UP001157502">
    <property type="component" value="Chromosome 8"/>
</dbReference>
<proteinExistence type="predicted"/>
<reference evidence="1" key="1">
    <citation type="submission" date="2021-05" db="EMBL/GenBank/DDBJ databases">
        <authorList>
            <person name="Pan Q."/>
            <person name="Jouanno E."/>
            <person name="Zahm M."/>
            <person name="Klopp C."/>
            <person name="Cabau C."/>
            <person name="Louis A."/>
            <person name="Berthelot C."/>
            <person name="Parey E."/>
            <person name="Roest Crollius H."/>
            <person name="Montfort J."/>
            <person name="Robinson-Rechavi M."/>
            <person name="Bouchez O."/>
            <person name="Lampietro C."/>
            <person name="Lopez Roques C."/>
            <person name="Donnadieu C."/>
            <person name="Postlethwait J."/>
            <person name="Bobe J."/>
            <person name="Dillon D."/>
            <person name="Chandos A."/>
            <person name="von Hippel F."/>
            <person name="Guiguen Y."/>
        </authorList>
    </citation>
    <scope>NUCLEOTIDE SEQUENCE</scope>
    <source>
        <strain evidence="1">YG-Jan2019</strain>
    </source>
</reference>
<comment type="caution">
    <text evidence="1">The sequence shown here is derived from an EMBL/GenBank/DDBJ whole genome shotgun (WGS) entry which is preliminary data.</text>
</comment>
<protein>
    <submittedName>
        <fullName evidence="1">Uncharacterized protein</fullName>
    </submittedName>
</protein>
<keyword evidence="2" id="KW-1185">Reference proteome</keyword>
<organism evidence="1 2">
    <name type="scientific">Dallia pectoralis</name>
    <name type="common">Alaska blackfish</name>
    <dbReference type="NCBI Taxonomy" id="75939"/>
    <lineage>
        <taxon>Eukaryota</taxon>
        <taxon>Metazoa</taxon>
        <taxon>Chordata</taxon>
        <taxon>Craniata</taxon>
        <taxon>Vertebrata</taxon>
        <taxon>Euteleostomi</taxon>
        <taxon>Actinopterygii</taxon>
        <taxon>Neopterygii</taxon>
        <taxon>Teleostei</taxon>
        <taxon>Protacanthopterygii</taxon>
        <taxon>Esociformes</taxon>
        <taxon>Umbridae</taxon>
        <taxon>Dallia</taxon>
    </lineage>
</organism>
<dbReference type="EMBL" id="CM055735">
    <property type="protein sequence ID" value="KAJ8008232.1"/>
    <property type="molecule type" value="Genomic_DNA"/>
</dbReference>
<sequence>MPCCQRSDKPSVIKANNGSSITRQLWIRSQASRTERFFNLWASIGLSSRETQSMDLPQALSGCIPQVPSTPALLLLLQVGKTICQTPHKAAMGDGIEKSYTTGRAH</sequence>
<evidence type="ECO:0000313" key="2">
    <source>
        <dbReference type="Proteomes" id="UP001157502"/>
    </source>
</evidence>
<evidence type="ECO:0000313" key="1">
    <source>
        <dbReference type="EMBL" id="KAJ8008232.1"/>
    </source>
</evidence>
<name>A0ACC2GXK6_DALPE</name>
<accession>A0ACC2GXK6</accession>
<gene>
    <name evidence="1" type="ORF">DPEC_G00102670</name>
</gene>